<feature type="transmembrane region" description="Helical" evidence="1">
    <location>
        <begin position="122"/>
        <end position="143"/>
    </location>
</feature>
<evidence type="ECO:0000256" key="1">
    <source>
        <dbReference type="SAM" id="Phobius"/>
    </source>
</evidence>
<feature type="transmembrane region" description="Helical" evidence="1">
    <location>
        <begin position="29"/>
        <end position="49"/>
    </location>
</feature>
<feature type="transmembrane region" description="Helical" evidence="1">
    <location>
        <begin position="545"/>
        <end position="568"/>
    </location>
</feature>
<feature type="transmembrane region" description="Helical" evidence="1">
    <location>
        <begin position="255"/>
        <end position="275"/>
    </location>
</feature>
<dbReference type="AlphaFoldDB" id="A0A8F9TTA4"/>
<feature type="transmembrane region" description="Helical" evidence="1">
    <location>
        <begin position="451"/>
        <end position="472"/>
    </location>
</feature>
<dbReference type="InterPro" id="IPR031584">
    <property type="entry name" value="Put_ABC_export"/>
</dbReference>
<feature type="transmembrane region" description="Helical" evidence="1">
    <location>
        <begin position="511"/>
        <end position="539"/>
    </location>
</feature>
<dbReference type="RefSeq" id="WP_220161765.1">
    <property type="nucleotide sequence ID" value="NZ_CP080507.1"/>
</dbReference>
<proteinExistence type="predicted"/>
<reference evidence="2" key="1">
    <citation type="submission" date="2021-08" db="EMBL/GenBank/DDBJ databases">
        <title>Genome of a novel bacterium of the phylum Verrucomicrobia, Oleiharenicola sp. KSB-15.</title>
        <authorList>
            <person name="Chung J.-H."/>
            <person name="Ahn J.-H."/>
            <person name="Yoon Y."/>
            <person name="Kim D.-Y."/>
            <person name="An S.-H."/>
            <person name="Park I."/>
            <person name="Yeon J."/>
        </authorList>
    </citation>
    <scope>NUCLEOTIDE SEQUENCE</scope>
    <source>
        <strain evidence="2">KSB-15</strain>
    </source>
</reference>
<sequence>MLRALLYLRLHSLRNLVVTRARRLRQPRYFAAFVVGGLYFWWFFFRPLIAPSHGRHLRVEPIALPADFAPLLLGVAAVVLLVILAFSWIAPGPPRSLAFSEAEIAFLFPAPITRRRLVHYKLLNSQFSIFFTSLFFTLLTRRWSFLGGNLLMHAFGWWVVLSTVNLHFTGAALTLLRLSHDGARHPTRRLWGLALLALAAVAAGVWFHHPPLPATDLTGFTALARYVSAVLATPPLSWLLWPARAVLHPFFAADASEFLAALAPAALVLLAHYGWVVRIDAPFAEASLLQAQRRAARVAAWRAGSSRLRPARLRSRSGPFALAPAGRPEIAFLWKNLLSTRPYFRPRVALATGVALAAVCLWLRQRPDYAPLQLMLLTAAAIFAAYTWLIGPQLARQDLRSDLGNSDIFKTYPLHGWQIILGQVLTPTAILTVLVWLALLVVSLCLPASRIAWLTAPVHLAATVSAAALVPLLCTLQLLIPTAATVFFPAWFHATRGLSSTRGIEVLGQRLIFVIGQLITVLIAIVPVAGVGALVIFLLQWLIGLVGAVLVATVVMAGILLLEIAVGLHCLGRRFERFDLSAELRP</sequence>
<keyword evidence="3" id="KW-1185">Reference proteome</keyword>
<feature type="transmembrane region" description="Helical" evidence="1">
    <location>
        <begin position="190"/>
        <end position="208"/>
    </location>
</feature>
<gene>
    <name evidence="2" type="ORF">K0B96_15355</name>
</gene>
<dbReference type="Proteomes" id="UP000825051">
    <property type="component" value="Chromosome"/>
</dbReference>
<accession>A0A8F9TTA4</accession>
<keyword evidence="1" id="KW-1133">Transmembrane helix</keyword>
<evidence type="ECO:0000313" key="2">
    <source>
        <dbReference type="EMBL" id="QYM78661.1"/>
    </source>
</evidence>
<feature type="transmembrane region" description="Helical" evidence="1">
    <location>
        <begin position="375"/>
        <end position="395"/>
    </location>
</feature>
<dbReference type="EMBL" id="CP080507">
    <property type="protein sequence ID" value="QYM78661.1"/>
    <property type="molecule type" value="Genomic_DNA"/>
</dbReference>
<keyword evidence="1" id="KW-0812">Transmembrane</keyword>
<dbReference type="KEGG" id="ole:K0B96_15355"/>
<keyword evidence="1" id="KW-0472">Membrane</keyword>
<feature type="transmembrane region" description="Helical" evidence="1">
    <location>
        <begin position="344"/>
        <end position="363"/>
    </location>
</feature>
<feature type="transmembrane region" description="Helical" evidence="1">
    <location>
        <begin position="415"/>
        <end position="439"/>
    </location>
</feature>
<evidence type="ECO:0000313" key="3">
    <source>
        <dbReference type="Proteomes" id="UP000825051"/>
    </source>
</evidence>
<protein>
    <recommendedName>
        <fullName evidence="4">ABC exporter</fullName>
    </recommendedName>
</protein>
<feature type="transmembrane region" description="Helical" evidence="1">
    <location>
        <begin position="155"/>
        <end position="178"/>
    </location>
</feature>
<evidence type="ECO:0008006" key="4">
    <source>
        <dbReference type="Google" id="ProtNLM"/>
    </source>
</evidence>
<dbReference type="Pfam" id="PF16962">
    <property type="entry name" value="ABC_export"/>
    <property type="match status" value="1"/>
</dbReference>
<organism evidence="2 3">
    <name type="scientific">Horticoccus luteus</name>
    <dbReference type="NCBI Taxonomy" id="2862869"/>
    <lineage>
        <taxon>Bacteria</taxon>
        <taxon>Pseudomonadati</taxon>
        <taxon>Verrucomicrobiota</taxon>
        <taxon>Opitutia</taxon>
        <taxon>Opitutales</taxon>
        <taxon>Opitutaceae</taxon>
        <taxon>Horticoccus</taxon>
    </lineage>
</organism>
<feature type="transmembrane region" description="Helical" evidence="1">
    <location>
        <begin position="69"/>
        <end position="90"/>
    </location>
</feature>
<name>A0A8F9TTA4_9BACT</name>
<feature type="transmembrane region" description="Helical" evidence="1">
    <location>
        <begin position="223"/>
        <end position="243"/>
    </location>
</feature>